<dbReference type="Gene3D" id="1.25.40.10">
    <property type="entry name" value="Tetratricopeptide repeat domain"/>
    <property type="match status" value="2"/>
</dbReference>
<dbReference type="SUPFAM" id="SSF52540">
    <property type="entry name" value="P-loop containing nucleoside triphosphate hydrolases"/>
    <property type="match status" value="1"/>
</dbReference>
<dbReference type="EMBL" id="FMIB01000002">
    <property type="protein sequence ID" value="SCL64103.1"/>
    <property type="molecule type" value="Genomic_DNA"/>
</dbReference>
<dbReference type="InterPro" id="IPR027417">
    <property type="entry name" value="P-loop_NTPase"/>
</dbReference>
<name>A0A1C6VCL9_9ACTN</name>
<dbReference type="GeneID" id="43280361"/>
<dbReference type="OrthoDB" id="33864at2"/>
<organism evidence="5 6">
    <name type="scientific">Micromonospora chersina</name>
    <dbReference type="NCBI Taxonomy" id="47854"/>
    <lineage>
        <taxon>Bacteria</taxon>
        <taxon>Bacillati</taxon>
        <taxon>Actinomycetota</taxon>
        <taxon>Actinomycetes</taxon>
        <taxon>Micromonosporales</taxon>
        <taxon>Micromonosporaceae</taxon>
        <taxon>Micromonospora</taxon>
    </lineage>
</organism>
<proteinExistence type="inferred from homology"/>
<comment type="similarity">
    <text evidence="1">Belongs to the AfsR/DnrI/RedD regulatory family.</text>
</comment>
<dbReference type="Pfam" id="PF25872">
    <property type="entry name" value="HTH_77"/>
    <property type="match status" value="1"/>
</dbReference>
<evidence type="ECO:0000313" key="5">
    <source>
        <dbReference type="EMBL" id="SCL64103.1"/>
    </source>
</evidence>
<protein>
    <submittedName>
        <fullName evidence="5">Predicted ATPase</fullName>
    </submittedName>
</protein>
<dbReference type="SUPFAM" id="SSF48452">
    <property type="entry name" value="TPR-like"/>
    <property type="match status" value="2"/>
</dbReference>
<evidence type="ECO:0000256" key="3">
    <source>
        <dbReference type="PROSITE-ProRule" id="PRU01091"/>
    </source>
</evidence>
<dbReference type="PANTHER" id="PTHR47691">
    <property type="entry name" value="REGULATOR-RELATED"/>
    <property type="match status" value="1"/>
</dbReference>
<feature type="DNA-binding region" description="OmpR/PhoB-type" evidence="3">
    <location>
        <begin position="1"/>
        <end position="90"/>
    </location>
</feature>
<dbReference type="Pfam" id="PF03704">
    <property type="entry name" value="BTAD"/>
    <property type="match status" value="1"/>
</dbReference>
<dbReference type="PRINTS" id="PR00364">
    <property type="entry name" value="DISEASERSIST"/>
</dbReference>
<dbReference type="SUPFAM" id="SSF46894">
    <property type="entry name" value="C-terminal effector domain of the bipartite response regulators"/>
    <property type="match status" value="1"/>
</dbReference>
<sequence>MQVRMLGPFEVRTNDGILADVPGARLRALLIALAVEPGRVVPKATLIDWIWGENPPTDAANALQRLASRLRKALPGGVVEGQPGGYRLVVDPDAVDALRFERLLGRARQEEGLPRVRLLREALALWRGAALQDVGLENSTAFDAAVTRLDGLRLAAMEDRFDAEVGIGHGAEVVAELTDAVAAHPLREPLVAALMRALVAAGRDAEALLTYERTREALADALGVDPSPELSALHTALLRGELGRREENRKTNVRAELTSFVGRDADVAAVRGLVAEHRLTTLIGPGGSGKTRLATETARTMVGDLPDGVWLVELAAIGADGDVAQATLAGLGLRDALLGSGPSADPVDGLIAAIREREALLILDNCEHVIESAARFADRVLGECRRLRILATSREPLGITGEALWSVEPLAVPTDASPGEVASSPAVRLLLDRAGAVRKDLGTDEHTLSTVARVCRALDGMPLAIELAAARLRTMSVNQLANRLDDRFRLLTGGSRTALPRHRTLRAVVDWSWELLTDAERTVLGRLSVFSGGASLEAAERVCAGDDVLDLLTSLTEKSLLVSEGDGAPRYRMISTIREYAADRLAEAGESDPARRAHLAYFTELAETAEPHLRRAEQLDWLATLEAEHDNISAAMRGAIAAGEAQAAMRLAAATGWYWWLGGRRAEGIELMIAATRVPGEVTDDVRAMTYGLVVLFVTSGRGDEHQGAEWIHKAYRFSQQSPHRNPLLDLVAPLERILQAPETAVSAFESVLDNEDPWVRALARWQTGKMRIMLGQGGPDAEANLELALAEFRALGERFGISLALAELAGQLATRGEFVGACEHYEQAVGVVTEVGAVEDVIRLRTQQALLYSLQGDRDASAAAIAEAERCAEGVTWPHALVELALAKAELARRDGDTAEARRQLGIATAVLGDEAEQPHISAAIHDVLGYLADDLREARTHRVAAWQAASEAGHPFLLAQILVGVADLALRRDQHEQAARLLAASVGVRGLPDRAHPDAARIERDARRHLGEARFAEVTQEGARSSAAELVEVALAS</sequence>
<accession>A0A1C6VCL9</accession>
<dbReference type="GO" id="GO:0006355">
    <property type="term" value="P:regulation of DNA-templated transcription"/>
    <property type="evidence" value="ECO:0007669"/>
    <property type="project" value="InterPro"/>
</dbReference>
<reference evidence="6" key="1">
    <citation type="submission" date="2016-06" db="EMBL/GenBank/DDBJ databases">
        <authorList>
            <person name="Varghese N."/>
            <person name="Submissions Spin"/>
        </authorList>
    </citation>
    <scope>NUCLEOTIDE SEQUENCE [LARGE SCALE GENOMIC DNA]</scope>
    <source>
        <strain evidence="6">DSM 44151</strain>
    </source>
</reference>
<dbReference type="Gene3D" id="1.10.10.10">
    <property type="entry name" value="Winged helix-like DNA-binding domain superfamily/Winged helix DNA-binding domain"/>
    <property type="match status" value="1"/>
</dbReference>
<dbReference type="AlphaFoldDB" id="A0A1C6VCL9"/>
<feature type="domain" description="OmpR/PhoB-type" evidence="4">
    <location>
        <begin position="1"/>
        <end position="90"/>
    </location>
</feature>
<dbReference type="PANTHER" id="PTHR47691:SF3">
    <property type="entry name" value="HTH-TYPE TRANSCRIPTIONAL REGULATOR RV0890C-RELATED"/>
    <property type="match status" value="1"/>
</dbReference>
<evidence type="ECO:0000256" key="1">
    <source>
        <dbReference type="ARBA" id="ARBA00005820"/>
    </source>
</evidence>
<dbReference type="Proteomes" id="UP000198605">
    <property type="component" value="Unassembled WGS sequence"/>
</dbReference>
<gene>
    <name evidence="5" type="ORF">GA0070603_3725</name>
</gene>
<dbReference type="RefSeq" id="WP_091322082.1">
    <property type="nucleotide sequence ID" value="NZ_FMIB01000002.1"/>
</dbReference>
<keyword evidence="2 3" id="KW-0238">DNA-binding</keyword>
<dbReference type="InterPro" id="IPR016032">
    <property type="entry name" value="Sig_transdc_resp-reg_C-effctor"/>
</dbReference>
<keyword evidence="6" id="KW-1185">Reference proteome</keyword>
<dbReference type="STRING" id="47854.GA0070603_3725"/>
<dbReference type="InterPro" id="IPR036388">
    <property type="entry name" value="WH-like_DNA-bd_sf"/>
</dbReference>
<dbReference type="InterPro" id="IPR058852">
    <property type="entry name" value="HTH_77"/>
</dbReference>
<dbReference type="Pfam" id="PF00486">
    <property type="entry name" value="Trans_reg_C"/>
    <property type="match status" value="1"/>
</dbReference>
<evidence type="ECO:0000259" key="4">
    <source>
        <dbReference type="PROSITE" id="PS51755"/>
    </source>
</evidence>
<evidence type="ECO:0000256" key="2">
    <source>
        <dbReference type="ARBA" id="ARBA00023125"/>
    </source>
</evidence>
<dbReference type="InterPro" id="IPR011990">
    <property type="entry name" value="TPR-like_helical_dom_sf"/>
</dbReference>
<dbReference type="GO" id="GO:0003677">
    <property type="term" value="F:DNA binding"/>
    <property type="evidence" value="ECO:0007669"/>
    <property type="project" value="UniProtKB-UniRule"/>
</dbReference>
<dbReference type="PROSITE" id="PS51755">
    <property type="entry name" value="OMPR_PHOB"/>
    <property type="match status" value="1"/>
</dbReference>
<evidence type="ECO:0000313" key="6">
    <source>
        <dbReference type="Proteomes" id="UP000198605"/>
    </source>
</evidence>
<dbReference type="SMART" id="SM01043">
    <property type="entry name" value="BTAD"/>
    <property type="match status" value="1"/>
</dbReference>
<dbReference type="CDD" id="cd15831">
    <property type="entry name" value="BTAD"/>
    <property type="match status" value="1"/>
</dbReference>
<dbReference type="InterPro" id="IPR001867">
    <property type="entry name" value="OmpR/PhoB-type_DNA-bd"/>
</dbReference>
<dbReference type="GO" id="GO:0000160">
    <property type="term" value="P:phosphorelay signal transduction system"/>
    <property type="evidence" value="ECO:0007669"/>
    <property type="project" value="InterPro"/>
</dbReference>
<dbReference type="SMART" id="SM00862">
    <property type="entry name" value="Trans_reg_C"/>
    <property type="match status" value="1"/>
</dbReference>
<dbReference type="InterPro" id="IPR005158">
    <property type="entry name" value="BTAD"/>
</dbReference>